<evidence type="ECO:0000313" key="4">
    <source>
        <dbReference type="Proteomes" id="UP001501842"/>
    </source>
</evidence>
<dbReference type="InterPro" id="IPR011726">
    <property type="entry name" value="KdpF"/>
</dbReference>
<reference evidence="3 4" key="1">
    <citation type="journal article" date="2019" name="Int. J. Syst. Evol. Microbiol.">
        <title>The Global Catalogue of Microorganisms (GCM) 10K type strain sequencing project: providing services to taxonomists for standard genome sequencing and annotation.</title>
        <authorList>
            <consortium name="The Broad Institute Genomics Platform"/>
            <consortium name="The Broad Institute Genome Sequencing Center for Infectious Disease"/>
            <person name="Wu L."/>
            <person name="Ma J."/>
        </authorList>
    </citation>
    <scope>NUCLEOTIDE SEQUENCE [LARGE SCALE GENOMIC DNA]</scope>
    <source>
        <strain evidence="3 4">JCM 8201</strain>
    </source>
</reference>
<proteinExistence type="predicted"/>
<evidence type="ECO:0000256" key="1">
    <source>
        <dbReference type="SAM" id="MobiDB-lite"/>
    </source>
</evidence>
<dbReference type="EMBL" id="BAAATZ010000032">
    <property type="protein sequence ID" value="GAA2736288.1"/>
    <property type="molecule type" value="Genomic_DNA"/>
</dbReference>
<dbReference type="Pfam" id="PF09604">
    <property type="entry name" value="Potass_KdpF"/>
    <property type="match status" value="1"/>
</dbReference>
<keyword evidence="2" id="KW-0812">Transmembrane</keyword>
<evidence type="ECO:0008006" key="5">
    <source>
        <dbReference type="Google" id="ProtNLM"/>
    </source>
</evidence>
<dbReference type="NCBIfam" id="TIGR02115">
    <property type="entry name" value="potass_kdpF"/>
    <property type="match status" value="1"/>
</dbReference>
<feature type="compositionally biased region" description="Basic and acidic residues" evidence="1">
    <location>
        <begin position="60"/>
        <end position="73"/>
    </location>
</feature>
<evidence type="ECO:0000313" key="3">
    <source>
        <dbReference type="EMBL" id="GAA2736288.1"/>
    </source>
</evidence>
<comment type="caution">
    <text evidence="3">The sequence shown here is derived from an EMBL/GenBank/DDBJ whole genome shotgun (WGS) entry which is preliminary data.</text>
</comment>
<feature type="region of interest" description="Disordered" evidence="1">
    <location>
        <begin position="1"/>
        <end position="29"/>
    </location>
</feature>
<name>A0ABN3UNW6_9ACTN</name>
<feature type="compositionally biased region" description="Basic and acidic residues" evidence="1">
    <location>
        <begin position="7"/>
        <end position="24"/>
    </location>
</feature>
<sequence>MAIRPLATDKTHEPAPRGDRERPRMSPVKTAGFGVWKALRNGEKAKNGCFLRCDTGADIRRTSKSNLEPEKNSSHGRPRSHSADHRGLRVARPRREGGGTPVSPDNVVGLILAIGLTVFLVAALLRPEKF</sequence>
<dbReference type="Proteomes" id="UP001501842">
    <property type="component" value="Unassembled WGS sequence"/>
</dbReference>
<keyword evidence="2" id="KW-0472">Membrane</keyword>
<gene>
    <name evidence="3" type="ORF">GCM10010439_63000</name>
</gene>
<feature type="transmembrane region" description="Helical" evidence="2">
    <location>
        <begin position="107"/>
        <end position="125"/>
    </location>
</feature>
<feature type="compositionally biased region" description="Basic and acidic residues" evidence="1">
    <location>
        <begin position="81"/>
        <end position="97"/>
    </location>
</feature>
<keyword evidence="2" id="KW-1133">Transmembrane helix</keyword>
<evidence type="ECO:0000256" key="2">
    <source>
        <dbReference type="SAM" id="Phobius"/>
    </source>
</evidence>
<organism evidence="3 4">
    <name type="scientific">Actinocorallia aurantiaca</name>
    <dbReference type="NCBI Taxonomy" id="46204"/>
    <lineage>
        <taxon>Bacteria</taxon>
        <taxon>Bacillati</taxon>
        <taxon>Actinomycetota</taxon>
        <taxon>Actinomycetes</taxon>
        <taxon>Streptosporangiales</taxon>
        <taxon>Thermomonosporaceae</taxon>
        <taxon>Actinocorallia</taxon>
    </lineage>
</organism>
<accession>A0ABN3UNW6</accession>
<keyword evidence="4" id="KW-1185">Reference proteome</keyword>
<protein>
    <recommendedName>
        <fullName evidence="5">K+-transporting ATPase KdpF subunit</fullName>
    </recommendedName>
</protein>
<feature type="region of interest" description="Disordered" evidence="1">
    <location>
        <begin position="60"/>
        <end position="104"/>
    </location>
</feature>
<dbReference type="RefSeq" id="WP_425547270.1">
    <property type="nucleotide sequence ID" value="NZ_BAAATZ010000032.1"/>
</dbReference>